<dbReference type="InterPro" id="IPR036116">
    <property type="entry name" value="FN3_sf"/>
</dbReference>
<evidence type="ECO:0000313" key="4">
    <source>
        <dbReference type="EMBL" id="GIH00800.1"/>
    </source>
</evidence>
<evidence type="ECO:0000256" key="2">
    <source>
        <dbReference type="ARBA" id="ARBA00023326"/>
    </source>
</evidence>
<keyword evidence="5" id="KW-1185">Reference proteome</keyword>
<reference evidence="4 5" key="1">
    <citation type="submission" date="2021-01" db="EMBL/GenBank/DDBJ databases">
        <title>Whole genome shotgun sequence of Plantactinospora mayteni NBRC 109088.</title>
        <authorList>
            <person name="Komaki H."/>
            <person name="Tamura T."/>
        </authorList>
    </citation>
    <scope>NUCLEOTIDE SEQUENCE [LARGE SCALE GENOMIC DNA]</scope>
    <source>
        <strain evidence="4 5">NBRC 109088</strain>
    </source>
</reference>
<dbReference type="PANTHER" id="PTHR37981">
    <property type="entry name" value="LIPASE 2"/>
    <property type="match status" value="1"/>
</dbReference>
<keyword evidence="2" id="KW-0119">Carbohydrate metabolism</keyword>
<dbReference type="Pfam" id="PF13472">
    <property type="entry name" value="Lipase_GDSL_2"/>
    <property type="match status" value="2"/>
</dbReference>
<dbReference type="EMBL" id="BONX01000057">
    <property type="protein sequence ID" value="GIH00800.1"/>
    <property type="molecule type" value="Genomic_DNA"/>
</dbReference>
<feature type="domain" description="Fibronectin type-III" evidence="3">
    <location>
        <begin position="353"/>
        <end position="447"/>
    </location>
</feature>
<protein>
    <recommendedName>
        <fullName evidence="3">Fibronectin type-III domain-containing protein</fullName>
    </recommendedName>
</protein>
<dbReference type="Proteomes" id="UP000621500">
    <property type="component" value="Unassembled WGS sequence"/>
</dbReference>
<organism evidence="4 5">
    <name type="scientific">Plantactinospora mayteni</name>
    <dbReference type="NCBI Taxonomy" id="566021"/>
    <lineage>
        <taxon>Bacteria</taxon>
        <taxon>Bacillati</taxon>
        <taxon>Actinomycetota</taxon>
        <taxon>Actinomycetes</taxon>
        <taxon>Micromonosporales</taxon>
        <taxon>Micromonosporaceae</taxon>
        <taxon>Plantactinospora</taxon>
    </lineage>
</organism>
<keyword evidence="1" id="KW-0378">Hydrolase</keyword>
<keyword evidence="1" id="KW-0326">Glycosidase</keyword>
<dbReference type="Gene3D" id="3.40.50.1110">
    <property type="entry name" value="SGNH hydrolase"/>
    <property type="match status" value="2"/>
</dbReference>
<dbReference type="SUPFAM" id="SSF49265">
    <property type="entry name" value="Fibronectin type III"/>
    <property type="match status" value="1"/>
</dbReference>
<evidence type="ECO:0000259" key="3">
    <source>
        <dbReference type="PROSITE" id="PS50853"/>
    </source>
</evidence>
<dbReference type="InterPro" id="IPR013830">
    <property type="entry name" value="SGNH_hydro"/>
</dbReference>
<dbReference type="PROSITE" id="PS50853">
    <property type="entry name" value="FN3"/>
    <property type="match status" value="1"/>
</dbReference>
<proteinExistence type="predicted"/>
<comment type="caution">
    <text evidence="4">The sequence shown here is derived from an EMBL/GenBank/DDBJ whole genome shotgun (WGS) entry which is preliminary data.</text>
</comment>
<dbReference type="PANTHER" id="PTHR37981:SF1">
    <property type="entry name" value="SGNH HYDROLASE-TYPE ESTERASE DOMAIN-CONTAINING PROTEIN"/>
    <property type="match status" value="1"/>
</dbReference>
<dbReference type="SUPFAM" id="SSF52266">
    <property type="entry name" value="SGNH hydrolase"/>
    <property type="match status" value="2"/>
</dbReference>
<dbReference type="CDD" id="cd00063">
    <property type="entry name" value="FN3"/>
    <property type="match status" value="1"/>
</dbReference>
<dbReference type="RefSeq" id="WP_203862087.1">
    <property type="nucleotide sequence ID" value="NZ_BAAAZQ010000030.1"/>
</dbReference>
<dbReference type="InterPro" id="IPR013783">
    <property type="entry name" value="Ig-like_fold"/>
</dbReference>
<dbReference type="InterPro" id="IPR036514">
    <property type="entry name" value="SGNH_hydro_sf"/>
</dbReference>
<dbReference type="CDD" id="cd01823">
    <property type="entry name" value="SEST_like"/>
    <property type="match status" value="1"/>
</dbReference>
<dbReference type="InterPro" id="IPR037460">
    <property type="entry name" value="SEST-like"/>
</dbReference>
<evidence type="ECO:0000313" key="5">
    <source>
        <dbReference type="Proteomes" id="UP000621500"/>
    </source>
</evidence>
<sequence>MNGGVWRRGALVGAMVLAMVLATGGAVFAAAPLRIMVVGDSITQGSSGDITWRYHLYQHLLNASVSFDLVGDRTDLYNNVTNQHGDQTYPYPFDRDHHAQWGRPLTFEKDTVQGAVSSTGAQVVLVLLGINDLAWFSHSPAQVADDMRTFVSNARAANPSVTIVIGHTLSRYDIFGKVYLNQADTADLNARYDALAASMSTSASRVVTTADPAGWDPAVHTWDGTHPNSTGEARIAAAFANALNRVGIGRSFVGPTNVTWPSTGPAVSTTSLNRAARLNWSATPGATGYLVEQRVIKPSNETTFTRLPYPVSDTTWTTDGLAGTQVDYRLVPTKGLMTGQPGNHSRAVFGGVVPGRVTLNGSPGPTANESRLSWTSTAEATGYYIEMIDLARAPDSWTRLPWAVSATSFNPGLLNAGNWYRWRVVPVNGLLEGPASVPIEIRTTGVPQYTRFFALGDSYSAGIGNQDSKADAQCGRSPNTWAYLAKAPWDPQPELFACSGATTLDVDLYQKGLIPWHAPGPTLITMTIGGNDAGFGPELTNCILLPVQCTHREPALNDTIDALYNPLRLLYRDLRLRAPGADIFVAGYPQLVAPGLPCPLAINAALDDDERRMIVRLGGRLNSVIQQAAFDAGVVAFTGEVTGRFAGNQHAACGTDPWINDLVFSYRESSFHPFEPGNLAYALALNDRRVLVNTNGAVRSVL</sequence>
<accession>A0ABQ4F1L5</accession>
<dbReference type="InterPro" id="IPR003961">
    <property type="entry name" value="FN3_dom"/>
</dbReference>
<name>A0ABQ4F1L5_9ACTN</name>
<evidence type="ECO:0000256" key="1">
    <source>
        <dbReference type="ARBA" id="ARBA00023295"/>
    </source>
</evidence>
<gene>
    <name evidence="4" type="ORF">Pma05_73720</name>
</gene>
<dbReference type="Gene3D" id="2.60.40.10">
    <property type="entry name" value="Immunoglobulins"/>
    <property type="match status" value="2"/>
</dbReference>
<keyword evidence="2" id="KW-0624">Polysaccharide degradation</keyword>